<reference evidence="1" key="1">
    <citation type="journal article" date="2020" name="Nature">
        <title>Giant virus diversity and host interactions through global metagenomics.</title>
        <authorList>
            <person name="Schulz F."/>
            <person name="Roux S."/>
            <person name="Paez-Espino D."/>
            <person name="Jungbluth S."/>
            <person name="Walsh D.A."/>
            <person name="Denef V.J."/>
            <person name="McMahon K.D."/>
            <person name="Konstantinidis K.T."/>
            <person name="Eloe-Fadrosh E.A."/>
            <person name="Kyrpides N.C."/>
            <person name="Woyke T."/>
        </authorList>
    </citation>
    <scope>NUCLEOTIDE SEQUENCE</scope>
    <source>
        <strain evidence="1">GVMAG-M-3300023174-131</strain>
    </source>
</reference>
<name>A0A6C0DA03_9ZZZZ</name>
<sequence length="670" mass="80880">MIINEKIIMDIFNLKIKLKDKDKEKLSKYQELIPMYDIYSKSIYPIKKTDIHYKLVDSHFRFINDEIKSWVENLYEKYKNNKEMAAKYKKSLDIIANYNIKTLIETSYKTLYEYSPKLGLLISICKRNSFHPFIHHFNPYYSKLELIKLGQNMGLVKDITPELLINQDIHYKICLKVSSNDVSYEEIKDSTLHIINNDIISYITFYSFTGSFLFNKYLREKKSINNFLFDGIKKISEIIKTAPALDNDYFIYRFIWDDSFIVNLKIDEEIHDLGFLSTTRDPFYSPGINGNFGLILIKINIPKNMKGIGLFIENFSLFPKEEEFLLPPFTKLKLVSKDEKFKYYHTNEQFEKLINRKYEFNFIDNDYTFLKNIKIKDNIKIINDFKEYQIPGNNRIDLFKHFINESSQIMISLDNKNYLLICMFYDATDQSSYNKLYYNKIKDGLMISIYENGYPYLNIECGTEMIINYVNQYYFYKDNKKELDENLLDIILEIGRIFYYKEAKIFYSYKNFSSFKTVDENKIFMYTNFYNHTLYDYAKNKTKYLNYNFVKNYIGWYNIDLILDSILSNELINKYNLKTTTVKESLIYIIENYFYLYEKFLDDINKDKLIMMQNNILFNVYKDNYFKYEIYEKLNNQNRIDNFRSDIDYNDEDLLGNDFKLVFRQPIRRF</sequence>
<accession>A0A6C0DA03</accession>
<dbReference type="PROSITE" id="PS51996">
    <property type="entry name" value="TR_MART"/>
    <property type="match status" value="1"/>
</dbReference>
<dbReference type="SUPFAM" id="SSF56399">
    <property type="entry name" value="ADP-ribosylation"/>
    <property type="match status" value="1"/>
</dbReference>
<proteinExistence type="predicted"/>
<evidence type="ECO:0000313" key="1">
    <source>
        <dbReference type="EMBL" id="QHT13233.1"/>
    </source>
</evidence>
<evidence type="ECO:0008006" key="2">
    <source>
        <dbReference type="Google" id="ProtNLM"/>
    </source>
</evidence>
<protein>
    <recommendedName>
        <fullName evidence="2">ADP ribosyltransferase domain-containing protein</fullName>
    </recommendedName>
</protein>
<dbReference type="EMBL" id="MN739564">
    <property type="protein sequence ID" value="QHT13233.1"/>
    <property type="molecule type" value="Genomic_DNA"/>
</dbReference>
<dbReference type="Gene3D" id="3.90.176.10">
    <property type="entry name" value="Toxin ADP-ribosyltransferase, Chain A, domain 1"/>
    <property type="match status" value="1"/>
</dbReference>
<organism evidence="1">
    <name type="scientific">viral metagenome</name>
    <dbReference type="NCBI Taxonomy" id="1070528"/>
    <lineage>
        <taxon>unclassified sequences</taxon>
        <taxon>metagenomes</taxon>
        <taxon>organismal metagenomes</taxon>
    </lineage>
</organism>
<dbReference type="AlphaFoldDB" id="A0A6C0DA03"/>